<dbReference type="PANTHER" id="PTHR19855">
    <property type="entry name" value="WD40 REPEAT PROTEIN 12, 37"/>
    <property type="match status" value="1"/>
</dbReference>
<dbReference type="PROSITE" id="PS50082">
    <property type="entry name" value="WD_REPEATS_2"/>
    <property type="match status" value="4"/>
</dbReference>
<evidence type="ECO:0000256" key="5">
    <source>
        <dbReference type="ARBA" id="ARBA00023242"/>
    </source>
</evidence>
<keyword evidence="10" id="KW-1185">Reference proteome</keyword>
<dbReference type="Proteomes" id="UP000232323">
    <property type="component" value="Unassembled WGS sequence"/>
</dbReference>
<evidence type="ECO:0000313" key="9">
    <source>
        <dbReference type="EMBL" id="GAX79465.1"/>
    </source>
</evidence>
<dbReference type="InterPro" id="IPR020472">
    <property type="entry name" value="WD40_PAC1"/>
</dbReference>
<evidence type="ECO:0000259" key="8">
    <source>
        <dbReference type="Pfam" id="PF08154"/>
    </source>
</evidence>
<evidence type="ECO:0000256" key="3">
    <source>
        <dbReference type="ARBA" id="ARBA00022574"/>
    </source>
</evidence>
<evidence type="ECO:0000256" key="2">
    <source>
        <dbReference type="ARBA" id="ARBA00022552"/>
    </source>
</evidence>
<feature type="domain" description="NLE" evidence="8">
    <location>
        <begin position="7"/>
        <end position="70"/>
    </location>
</feature>
<dbReference type="PANTHER" id="PTHR19855:SF11">
    <property type="entry name" value="RIBOSOME BIOGENESIS PROTEIN WDR12"/>
    <property type="match status" value="1"/>
</dbReference>
<dbReference type="SMART" id="SM00320">
    <property type="entry name" value="WD40"/>
    <property type="match status" value="7"/>
</dbReference>
<reference evidence="9 10" key="1">
    <citation type="submission" date="2017-08" db="EMBL/GenBank/DDBJ databases">
        <title>Acidophilic green algal genome provides insights into adaptation to an acidic environment.</title>
        <authorList>
            <person name="Hirooka S."/>
            <person name="Hirose Y."/>
            <person name="Kanesaki Y."/>
            <person name="Higuchi S."/>
            <person name="Fujiwara T."/>
            <person name="Onuma R."/>
            <person name="Era A."/>
            <person name="Ohbayashi R."/>
            <person name="Uzuka A."/>
            <person name="Nozaki H."/>
            <person name="Yoshikawa H."/>
            <person name="Miyagishima S.Y."/>
        </authorList>
    </citation>
    <scope>NUCLEOTIDE SEQUENCE [LARGE SCALE GENOMIC DNA]</scope>
    <source>
        <strain evidence="9 10">NIES-2499</strain>
    </source>
</reference>
<evidence type="ECO:0000313" key="10">
    <source>
        <dbReference type="Proteomes" id="UP000232323"/>
    </source>
</evidence>
<dbReference type="HAMAP" id="MF_03029">
    <property type="entry name" value="WDR12"/>
    <property type="match status" value="1"/>
</dbReference>
<dbReference type="PROSITE" id="PS00678">
    <property type="entry name" value="WD_REPEATS_1"/>
    <property type="match status" value="1"/>
</dbReference>
<dbReference type="GO" id="GO:0030687">
    <property type="term" value="C:preribosome, large subunit precursor"/>
    <property type="evidence" value="ECO:0007669"/>
    <property type="project" value="UniProtKB-UniRule"/>
</dbReference>
<dbReference type="GO" id="GO:0005730">
    <property type="term" value="C:nucleolus"/>
    <property type="evidence" value="ECO:0007669"/>
    <property type="project" value="UniProtKB-SubCell"/>
</dbReference>
<keyword evidence="3 7" id="KW-0853">WD repeat</keyword>
<dbReference type="InterPro" id="IPR001680">
    <property type="entry name" value="WD40_rpt"/>
</dbReference>
<dbReference type="EMBL" id="BEGY01000042">
    <property type="protein sequence ID" value="GAX79465.1"/>
    <property type="molecule type" value="Genomic_DNA"/>
</dbReference>
<dbReference type="InterPro" id="IPR036322">
    <property type="entry name" value="WD40_repeat_dom_sf"/>
</dbReference>
<feature type="repeat" description="WD" evidence="7">
    <location>
        <begin position="190"/>
        <end position="221"/>
    </location>
</feature>
<dbReference type="InterPro" id="IPR015943">
    <property type="entry name" value="WD40/YVTN_repeat-like_dom_sf"/>
</dbReference>
<dbReference type="PROSITE" id="PS50294">
    <property type="entry name" value="WD_REPEATS_REGION"/>
    <property type="match status" value="1"/>
</dbReference>
<dbReference type="GO" id="GO:0043021">
    <property type="term" value="F:ribonucleoprotein complex binding"/>
    <property type="evidence" value="ECO:0007669"/>
    <property type="project" value="UniProtKB-UniRule"/>
</dbReference>
<keyword evidence="2 6" id="KW-0698">rRNA processing</keyword>
<name>A0A250X8R7_9CHLO</name>
<feature type="repeat" description="WD" evidence="7">
    <location>
        <begin position="274"/>
        <end position="314"/>
    </location>
</feature>
<keyword evidence="4" id="KW-0677">Repeat</keyword>
<dbReference type="CDD" id="cd00200">
    <property type="entry name" value="WD40"/>
    <property type="match status" value="1"/>
</dbReference>
<gene>
    <name evidence="9" type="ORF">CEUSTIGMA_g6906.t1</name>
</gene>
<dbReference type="OrthoDB" id="10251381at2759"/>
<feature type="repeat" description="WD" evidence="7">
    <location>
        <begin position="361"/>
        <end position="403"/>
    </location>
</feature>
<feature type="repeat" description="WD" evidence="7">
    <location>
        <begin position="137"/>
        <end position="181"/>
    </location>
</feature>
<sequence length="437" mass="46818">MAENLQVLVKFVTKLSKELRVPETPVAVPVSLKRLGLSQIVNSLLNLEPSRPFDFLINDELLRKSLQQHLLDNELSTEATLIIEYIPAVVPPQPKQSTPHDDWVSCVGAVGLSHIVSGSYDGNIRLFNCDLKCESAVPAHADGVNALVSLPSSQGGQLLMSAGKDHRVALWRVTSATEVESCSVDLLAQFVGHSDAAEGVAVSPSGTKAVSCGWDGALLVWRTGASVVEEAREASTASTHIPVSAKKRKVGKSADEATAVAPMPPIEEVPISRLEGHLHCVSSVTWPLETSIYSGGWDHSVRRWDVGTGINTDTYNGSKVVSTVASCSSSPDVVAFGGSDKALRVWDSRSKKGEGLAVQGYASHTNWISCVSWSPHSSFHLATASHDQTVKMWDIRSAVPLFTLTAHTDKALCVQWVLSEGTLVSGGADCTMQMYTK</sequence>
<dbReference type="GO" id="GO:0005654">
    <property type="term" value="C:nucleoplasm"/>
    <property type="evidence" value="ECO:0007669"/>
    <property type="project" value="UniProtKB-SubCell"/>
</dbReference>
<keyword evidence="1 6" id="KW-0690">Ribosome biogenesis</keyword>
<dbReference type="STRING" id="1157962.A0A250X8R7"/>
<comment type="caution">
    <text evidence="9">The sequence shown here is derived from an EMBL/GenBank/DDBJ whole genome shotgun (WGS) entry which is preliminary data.</text>
</comment>
<dbReference type="GO" id="GO:0000463">
    <property type="term" value="P:maturation of LSU-rRNA from tricistronic rRNA transcript (SSU-rRNA, 5.8S rRNA, LSU-rRNA)"/>
    <property type="evidence" value="ECO:0007669"/>
    <property type="project" value="UniProtKB-UniRule"/>
</dbReference>
<evidence type="ECO:0000256" key="4">
    <source>
        <dbReference type="ARBA" id="ARBA00022737"/>
    </source>
</evidence>
<organism evidence="9 10">
    <name type="scientific">Chlamydomonas eustigma</name>
    <dbReference type="NCBI Taxonomy" id="1157962"/>
    <lineage>
        <taxon>Eukaryota</taxon>
        <taxon>Viridiplantae</taxon>
        <taxon>Chlorophyta</taxon>
        <taxon>core chlorophytes</taxon>
        <taxon>Chlorophyceae</taxon>
        <taxon>CS clade</taxon>
        <taxon>Chlamydomonadales</taxon>
        <taxon>Chlamydomonadaceae</taxon>
        <taxon>Chlamydomonas</taxon>
    </lineage>
</organism>
<dbReference type="InterPro" id="IPR019775">
    <property type="entry name" value="WD40_repeat_CS"/>
</dbReference>
<proteinExistence type="inferred from homology"/>
<evidence type="ECO:0000256" key="7">
    <source>
        <dbReference type="PROSITE-ProRule" id="PRU00221"/>
    </source>
</evidence>
<comment type="subcellular location">
    <subcellularLocation>
        <location evidence="6">Nucleus</location>
        <location evidence="6">Nucleolus</location>
    </subcellularLocation>
    <subcellularLocation>
        <location evidence="6">Nucleus</location>
        <location evidence="6">Nucleoplasm</location>
    </subcellularLocation>
</comment>
<keyword evidence="5 6" id="KW-0539">Nucleus</keyword>
<dbReference type="Pfam" id="PF08154">
    <property type="entry name" value="NLE"/>
    <property type="match status" value="1"/>
</dbReference>
<dbReference type="AlphaFoldDB" id="A0A250X8R7"/>
<dbReference type="GO" id="GO:0000466">
    <property type="term" value="P:maturation of 5.8S rRNA from tricistronic rRNA transcript (SSU-rRNA, 5.8S rRNA, LSU-rRNA)"/>
    <property type="evidence" value="ECO:0007669"/>
    <property type="project" value="UniProtKB-UniRule"/>
</dbReference>
<dbReference type="SUPFAM" id="SSF50978">
    <property type="entry name" value="WD40 repeat-like"/>
    <property type="match status" value="1"/>
</dbReference>
<dbReference type="PRINTS" id="PR00320">
    <property type="entry name" value="GPROTEINBRPT"/>
</dbReference>
<accession>A0A250X8R7</accession>
<protein>
    <recommendedName>
        <fullName evidence="6">Ribosome biogenesis protein WDR12 homolog</fullName>
    </recommendedName>
</protein>
<dbReference type="InterPro" id="IPR012972">
    <property type="entry name" value="NLE"/>
</dbReference>
<comment type="function">
    <text evidence="6">Required for maturation of ribosomal RNAs and formation of the large ribosomal subunit.</text>
</comment>
<evidence type="ECO:0000256" key="1">
    <source>
        <dbReference type="ARBA" id="ARBA00022517"/>
    </source>
</evidence>
<dbReference type="InterPro" id="IPR028599">
    <property type="entry name" value="WDR12/Ytm1"/>
</dbReference>
<dbReference type="Gene3D" id="2.130.10.10">
    <property type="entry name" value="YVTN repeat-like/Quinoprotein amine dehydrogenase"/>
    <property type="match status" value="1"/>
</dbReference>
<evidence type="ECO:0000256" key="6">
    <source>
        <dbReference type="HAMAP-Rule" id="MF_03029"/>
    </source>
</evidence>
<dbReference type="Pfam" id="PF00400">
    <property type="entry name" value="WD40"/>
    <property type="match status" value="6"/>
</dbReference>
<comment type="similarity">
    <text evidence="6">Belongs to the WD repeat WDR12/YTM1 family.</text>
</comment>